<accession>A0AC61Y4R6</accession>
<name>A0AC61Y4R6_9FLAO</name>
<evidence type="ECO:0000313" key="1">
    <source>
        <dbReference type="EMBL" id="VVU99486.1"/>
    </source>
</evidence>
<comment type="caution">
    <text evidence="1">The sequence shown here is derived from an EMBL/GenBank/DDBJ whole genome shotgun (WGS) entry which is preliminary data.</text>
</comment>
<dbReference type="Proteomes" id="UP000356253">
    <property type="component" value="Unassembled WGS sequence"/>
</dbReference>
<dbReference type="EMBL" id="CABVMM010000002">
    <property type="protein sequence ID" value="VVU99486.1"/>
    <property type="molecule type" value="Genomic_DNA"/>
</dbReference>
<sequence>MAGNSNVAIYGAIGANLLIAISKFTASFFTGSSAMLAEGIHSLVDTGNGLLLLLGIKRSKQKPTKLHPFGYGKEVYFWSFVVSVLIFALGGGFAIYEGIHALQDPHITEDPTWNYIVLIAALIFEGTALILALKTFNKSRAKSKNLISSIVQSKDAATFAVIIEDTAAVIGLAVALIGVVLSQWLQNPYIDGIASIAIGAILLTVATFLAHESKGLLLGESARPEVLLQVQNILENNVHVVEFGLPQTMHFGPESILLIVEVDLEDSLELLKAEQVMEGLRNQIKQEVPKITQVYIQTTNKL</sequence>
<reference evidence="1" key="1">
    <citation type="submission" date="2019-09" db="EMBL/GenBank/DDBJ databases">
        <authorList>
            <person name="Rodrigo-Torres L."/>
            <person name="Arahal R. D."/>
            <person name="Lucena T."/>
        </authorList>
    </citation>
    <scope>NUCLEOTIDE SEQUENCE</scope>
    <source>
        <strain evidence="1">ISS653</strain>
    </source>
</reference>
<evidence type="ECO:0000313" key="2">
    <source>
        <dbReference type="Proteomes" id="UP000356253"/>
    </source>
</evidence>
<proteinExistence type="predicted"/>
<gene>
    <name evidence="1" type="primary">fieF</name>
    <name evidence="1" type="ORF">FVB9532_00740</name>
</gene>
<organism evidence="1 2">
    <name type="scientific">Mesonia oceanica</name>
    <dbReference type="NCBI Taxonomy" id="2687242"/>
    <lineage>
        <taxon>Bacteria</taxon>
        <taxon>Pseudomonadati</taxon>
        <taxon>Bacteroidota</taxon>
        <taxon>Flavobacteriia</taxon>
        <taxon>Flavobacteriales</taxon>
        <taxon>Flavobacteriaceae</taxon>
        <taxon>Mesonia</taxon>
    </lineage>
</organism>
<protein>
    <submittedName>
        <fullName evidence="1">Ferrous-iron efflux pump FieF</fullName>
    </submittedName>
</protein>
<keyword evidence="2" id="KW-1185">Reference proteome</keyword>